<accession>A0A927EBY3</accession>
<dbReference type="EMBL" id="JACXWY010000018">
    <property type="protein sequence ID" value="MBD3848466.1"/>
    <property type="molecule type" value="Genomic_DNA"/>
</dbReference>
<comment type="caution">
    <text evidence="2">The sequence shown here is derived from an EMBL/GenBank/DDBJ whole genome shotgun (WGS) entry which is preliminary data.</text>
</comment>
<dbReference type="SUPFAM" id="SSF90257">
    <property type="entry name" value="Myosin rod fragments"/>
    <property type="match status" value="1"/>
</dbReference>
<dbReference type="Proteomes" id="UP000619295">
    <property type="component" value="Unassembled WGS sequence"/>
</dbReference>
<evidence type="ECO:0000256" key="1">
    <source>
        <dbReference type="SAM" id="Coils"/>
    </source>
</evidence>
<dbReference type="Gene3D" id="1.10.287.1490">
    <property type="match status" value="1"/>
</dbReference>
<protein>
    <submittedName>
        <fullName evidence="2">Uncharacterized protein</fullName>
    </submittedName>
</protein>
<gene>
    <name evidence="2" type="ORF">IED13_22445</name>
</gene>
<evidence type="ECO:0000313" key="3">
    <source>
        <dbReference type="Proteomes" id="UP000619295"/>
    </source>
</evidence>
<sequence>MIEAAMLFALGFLCAALLALAAVPALSRRADRLARKRAEAAFPLSLAEIAADRDHLRAELAVRMRSAEQEAEKGFAARAGAMQEVGRRDMEIGQLRRDRAERDDRIARLDAELAQTRGQLDETRTALETERSGHAATTATLEKRIADLAALEQSLAETRQALTGTGADLDERSGELARERETVGRIEAALAEREAELTKQRDEHERLRLAQVEDRTQIMVLQSERDEFGDRLAVTEERLSRSEAALAAMTAEREGERLRANALAARAEQAEAGLAAADARGSLAANEAQQASRLLEQERAEHKQAQERIDSLEGWLVEAQHALATSRREHEQEIATVTGTEQEREARIAALHAELQTLEGALEQARSDGMEAKRELAALRKSTAAQGGNMALRQEIIRLADRLMSQPTGRDAAE</sequence>
<keyword evidence="3" id="KW-1185">Reference proteome</keyword>
<dbReference type="AlphaFoldDB" id="A0A927EBY3"/>
<feature type="coiled-coil region" evidence="1">
    <location>
        <begin position="106"/>
        <end position="161"/>
    </location>
</feature>
<feature type="coiled-coil region" evidence="1">
    <location>
        <begin position="285"/>
        <end position="315"/>
    </location>
</feature>
<organism evidence="2 3">
    <name type="scientific">Bosea spartocytisi</name>
    <dbReference type="NCBI Taxonomy" id="2773451"/>
    <lineage>
        <taxon>Bacteria</taxon>
        <taxon>Pseudomonadati</taxon>
        <taxon>Pseudomonadota</taxon>
        <taxon>Alphaproteobacteria</taxon>
        <taxon>Hyphomicrobiales</taxon>
        <taxon>Boseaceae</taxon>
        <taxon>Bosea</taxon>
    </lineage>
</organism>
<feature type="coiled-coil region" evidence="1">
    <location>
        <begin position="190"/>
        <end position="252"/>
    </location>
</feature>
<keyword evidence="1" id="KW-0175">Coiled coil</keyword>
<dbReference type="RefSeq" id="WP_191125519.1">
    <property type="nucleotide sequence ID" value="NZ_JACXWY010000018.1"/>
</dbReference>
<reference evidence="2" key="1">
    <citation type="submission" date="2020-09" db="EMBL/GenBank/DDBJ databases">
        <title>Bosea spartocytisi sp. nov. a root nodule endophyte of Spartocytisus supranubius in the high mountain ecosystem fo the Teide National Park (Canary Islands, Spain).</title>
        <authorList>
            <person name="Pulido-Suarez L."/>
            <person name="Peix A."/>
            <person name="Igual J.M."/>
            <person name="Socas-Perez N."/>
            <person name="Velazquez E."/>
            <person name="Flores-Felix J.D."/>
            <person name="Leon-Barrios M."/>
        </authorList>
    </citation>
    <scope>NUCLEOTIDE SEQUENCE</scope>
    <source>
        <strain evidence="2">SSUT16</strain>
    </source>
</reference>
<proteinExistence type="predicted"/>
<feature type="coiled-coil region" evidence="1">
    <location>
        <begin position="348"/>
        <end position="382"/>
    </location>
</feature>
<name>A0A927EBY3_9HYPH</name>
<evidence type="ECO:0000313" key="2">
    <source>
        <dbReference type="EMBL" id="MBD3848466.1"/>
    </source>
</evidence>